<dbReference type="Pfam" id="PF07905">
    <property type="entry name" value="PucR"/>
    <property type="match status" value="1"/>
</dbReference>
<feature type="domain" description="CdaR GGDEF-like" evidence="4">
    <location>
        <begin position="272"/>
        <end position="382"/>
    </location>
</feature>
<evidence type="ECO:0000313" key="6">
    <source>
        <dbReference type="Proteomes" id="UP000589036"/>
    </source>
</evidence>
<reference evidence="5 6" key="1">
    <citation type="submission" date="2020-07" db="EMBL/GenBank/DDBJ databases">
        <title>Sequencing the genomes of 1000 actinobacteria strains.</title>
        <authorList>
            <person name="Klenk H.-P."/>
        </authorList>
    </citation>
    <scope>NUCLEOTIDE SEQUENCE [LARGE SCALE GENOMIC DNA]</scope>
    <source>
        <strain evidence="5 6">CXB654</strain>
    </source>
</reference>
<dbReference type="PANTHER" id="PTHR33744">
    <property type="entry name" value="CARBOHYDRATE DIACID REGULATOR"/>
    <property type="match status" value="1"/>
</dbReference>
<accession>A0A852TVT0</accession>
<dbReference type="InterPro" id="IPR012914">
    <property type="entry name" value="PucR_dom"/>
</dbReference>
<dbReference type="Pfam" id="PF17853">
    <property type="entry name" value="GGDEF_2"/>
    <property type="match status" value="1"/>
</dbReference>
<protein>
    <submittedName>
        <fullName evidence="5">Purine catabolism regulator</fullName>
    </submittedName>
</protein>
<feature type="domain" description="Purine catabolism PurC-like" evidence="2">
    <location>
        <begin position="7"/>
        <end position="128"/>
    </location>
</feature>
<dbReference type="InterPro" id="IPR051448">
    <property type="entry name" value="CdaR-like_regulators"/>
</dbReference>
<dbReference type="Gene3D" id="1.10.10.2840">
    <property type="entry name" value="PucR C-terminal helix-turn-helix domain"/>
    <property type="match status" value="1"/>
</dbReference>
<dbReference type="RefSeq" id="WP_179643895.1">
    <property type="nucleotide sequence ID" value="NZ_BAAAYY010000016.1"/>
</dbReference>
<evidence type="ECO:0000259" key="4">
    <source>
        <dbReference type="Pfam" id="PF17853"/>
    </source>
</evidence>
<comment type="caution">
    <text evidence="5">The sequence shown here is derived from an EMBL/GenBank/DDBJ whole genome shotgun (WGS) entry which is preliminary data.</text>
</comment>
<dbReference type="SUPFAM" id="SSF46689">
    <property type="entry name" value="Homeodomain-like"/>
    <property type="match status" value="1"/>
</dbReference>
<feature type="domain" description="PucR C-terminal helix-turn-helix" evidence="3">
    <location>
        <begin position="431"/>
        <end position="488"/>
    </location>
</feature>
<evidence type="ECO:0000259" key="2">
    <source>
        <dbReference type="Pfam" id="PF07905"/>
    </source>
</evidence>
<keyword evidence="6" id="KW-1185">Reference proteome</keyword>
<dbReference type="InterPro" id="IPR025736">
    <property type="entry name" value="PucR_C-HTH_dom"/>
</dbReference>
<dbReference type="Pfam" id="PF13556">
    <property type="entry name" value="HTH_30"/>
    <property type="match status" value="1"/>
</dbReference>
<dbReference type="AlphaFoldDB" id="A0A852TVT0"/>
<organism evidence="5 6">
    <name type="scientific">Spinactinospora alkalitolerans</name>
    <dbReference type="NCBI Taxonomy" id="687207"/>
    <lineage>
        <taxon>Bacteria</taxon>
        <taxon>Bacillati</taxon>
        <taxon>Actinomycetota</taxon>
        <taxon>Actinomycetes</taxon>
        <taxon>Streptosporangiales</taxon>
        <taxon>Nocardiopsidaceae</taxon>
        <taxon>Spinactinospora</taxon>
    </lineage>
</organism>
<dbReference type="PANTHER" id="PTHR33744:SF1">
    <property type="entry name" value="DNA-BINDING TRANSCRIPTIONAL ACTIVATOR ADER"/>
    <property type="match status" value="1"/>
</dbReference>
<dbReference type="Proteomes" id="UP000589036">
    <property type="component" value="Unassembled WGS sequence"/>
</dbReference>
<comment type="similarity">
    <text evidence="1">Belongs to the CdaR family.</text>
</comment>
<evidence type="ECO:0000259" key="3">
    <source>
        <dbReference type="Pfam" id="PF13556"/>
    </source>
</evidence>
<evidence type="ECO:0000313" key="5">
    <source>
        <dbReference type="EMBL" id="NYE48038.1"/>
    </source>
</evidence>
<sequence>MAIHLRDVLLHPCLAPAAPVLLTGGEHRTRAVRWVHSSEVIDLAHLLRGGELLLTGGLMLAEAAPERQRRYIRDLAARGVAAVAVETGTVMPRLPDALVEEAQRRDFPLIQLRRTAPFVEVAETINSLLINESVHRLRLADALSDRLSARLTSGGDLQTLVETLAEAVNADVGVRDGAGEPLAAATAPGDPSARRSADTVEAPITAYGVVVARLLLTPIADGDPALLDAALDRAPQSFGLALLRTRPVTPGSRATRTLFHALRRSAPPPAPLAPLAAAAGLPTPGLFVAVVARQARGGGRLGPLEHAMRLRGRRVLSHIEDDELLAIAALPPQRPGDARRALVEDLRDSPGAEMRPVGIGPLVRGAERLPYTVLEAHRCLDLTDAVGVTDSGTCALERLVHRLDADEFLRDFVDEQLGGLFDQDPEVSRRLLHTLEVFFDCSANKTETARRLHLHRQTLYQRLDRLTHSLGRDVTDPAALPGLQVAVRLLRAGRTIDGPHERGEA</sequence>
<dbReference type="EMBL" id="JACCCC010000001">
    <property type="protein sequence ID" value="NYE48038.1"/>
    <property type="molecule type" value="Genomic_DNA"/>
</dbReference>
<evidence type="ECO:0000256" key="1">
    <source>
        <dbReference type="ARBA" id="ARBA00006754"/>
    </source>
</evidence>
<dbReference type="InterPro" id="IPR041522">
    <property type="entry name" value="CdaR_GGDEF"/>
</dbReference>
<dbReference type="InterPro" id="IPR009057">
    <property type="entry name" value="Homeodomain-like_sf"/>
</dbReference>
<name>A0A852TVT0_9ACTN</name>
<proteinExistence type="inferred from homology"/>
<dbReference type="InterPro" id="IPR042070">
    <property type="entry name" value="PucR_C-HTH_sf"/>
</dbReference>
<gene>
    <name evidence="5" type="ORF">HDA32_003158</name>
</gene>